<protein>
    <submittedName>
        <fullName evidence="2">Uncharacterized protein</fullName>
    </submittedName>
</protein>
<organism evidence="2 3">
    <name type="scientific">Calderihabitans maritimus</name>
    <dbReference type="NCBI Taxonomy" id="1246530"/>
    <lineage>
        <taxon>Bacteria</taxon>
        <taxon>Bacillati</taxon>
        <taxon>Bacillota</taxon>
        <taxon>Clostridia</taxon>
        <taxon>Neomoorellales</taxon>
        <taxon>Calderihabitantaceae</taxon>
        <taxon>Calderihabitans</taxon>
    </lineage>
</organism>
<feature type="coiled-coil region" evidence="1">
    <location>
        <begin position="36"/>
        <end position="98"/>
    </location>
</feature>
<keyword evidence="1" id="KW-0175">Coiled coil</keyword>
<reference evidence="3" key="1">
    <citation type="journal article" date="2017" name="Appl. Environ. Microbiol.">
        <title>Genomic Analysis of Calderihabitans maritimus KKC1, a Thermophilic, Hydrogenogenic, Carboxydotrophic Bacterium Isolated from Marine Sediment.</title>
        <authorList>
            <person name="Omae K."/>
            <person name="Yoneda Y."/>
            <person name="Fukuyama Y."/>
            <person name="Yoshida T."/>
            <person name="Sako Y."/>
        </authorList>
    </citation>
    <scope>NUCLEOTIDE SEQUENCE [LARGE SCALE GENOMIC DNA]</scope>
    <source>
        <strain evidence="3">KKC1</strain>
    </source>
</reference>
<gene>
    <name evidence="2" type="ORF">KKC1_30880</name>
</gene>
<evidence type="ECO:0000256" key="1">
    <source>
        <dbReference type="SAM" id="Coils"/>
    </source>
</evidence>
<dbReference type="OrthoDB" id="9911550at2"/>
<dbReference type="AlphaFoldDB" id="A0A1Z5HX25"/>
<keyword evidence="3" id="KW-1185">Reference proteome</keyword>
<dbReference type="RefSeq" id="WP_088555002.1">
    <property type="nucleotide sequence ID" value="NZ_BDGJ01000195.1"/>
</dbReference>
<dbReference type="EMBL" id="BDGJ01000195">
    <property type="protein sequence ID" value="GAW93968.1"/>
    <property type="molecule type" value="Genomic_DNA"/>
</dbReference>
<evidence type="ECO:0000313" key="3">
    <source>
        <dbReference type="Proteomes" id="UP000197032"/>
    </source>
</evidence>
<proteinExistence type="predicted"/>
<name>A0A1Z5HX25_9FIRM</name>
<evidence type="ECO:0000313" key="2">
    <source>
        <dbReference type="EMBL" id="GAW93968.1"/>
    </source>
</evidence>
<sequence>MRLRGVNDLRSLQDINTVLTVRAGSLPGSGIRISKLQRLSSRVRRIFRREEQLKRRKHIILQRLGWVSRVAADLDRKEKELQQELAGVISEQLALEREFKNLAGMV</sequence>
<dbReference type="Proteomes" id="UP000197032">
    <property type="component" value="Unassembled WGS sequence"/>
</dbReference>
<comment type="caution">
    <text evidence="2">The sequence shown here is derived from an EMBL/GenBank/DDBJ whole genome shotgun (WGS) entry which is preliminary data.</text>
</comment>
<accession>A0A1Z5HX25</accession>